<keyword evidence="4" id="KW-1185">Reference proteome</keyword>
<dbReference type="PANTHER" id="PTHR34876:SF4">
    <property type="entry name" value="1,4-BETA-D-GLUCAN CELLOBIOHYDROLASE C-RELATED"/>
    <property type="match status" value="1"/>
</dbReference>
<reference evidence="3 4" key="1">
    <citation type="submission" date="2024-02" db="EMBL/GenBank/DDBJ databases">
        <authorList>
            <person name="Daric V."/>
            <person name="Darras S."/>
        </authorList>
    </citation>
    <scope>NUCLEOTIDE SEQUENCE [LARGE SCALE GENOMIC DNA]</scope>
</reference>
<evidence type="ECO:0000313" key="3">
    <source>
        <dbReference type="EMBL" id="CAK8678950.1"/>
    </source>
</evidence>
<feature type="transmembrane region" description="Helical" evidence="2">
    <location>
        <begin position="12"/>
        <end position="32"/>
    </location>
</feature>
<proteinExistence type="predicted"/>
<keyword evidence="2" id="KW-1133">Transmembrane helix</keyword>
<dbReference type="Pfam" id="PF01341">
    <property type="entry name" value="Glyco_hydro_6"/>
    <property type="match status" value="1"/>
</dbReference>
<feature type="region of interest" description="Disordered" evidence="1">
    <location>
        <begin position="413"/>
        <end position="436"/>
    </location>
</feature>
<keyword evidence="2" id="KW-0472">Membrane</keyword>
<dbReference type="PIRSF" id="PIRSF001100">
    <property type="entry name" value="Beta_cellobiohydrolase"/>
    <property type="match status" value="1"/>
</dbReference>
<evidence type="ECO:0000256" key="2">
    <source>
        <dbReference type="SAM" id="Phobius"/>
    </source>
</evidence>
<organism evidence="3 4">
    <name type="scientific">Clavelina lepadiformis</name>
    <name type="common">Light-bulb sea squirt</name>
    <name type="synonym">Ascidia lepadiformis</name>
    <dbReference type="NCBI Taxonomy" id="159417"/>
    <lineage>
        <taxon>Eukaryota</taxon>
        <taxon>Metazoa</taxon>
        <taxon>Chordata</taxon>
        <taxon>Tunicata</taxon>
        <taxon>Ascidiacea</taxon>
        <taxon>Aplousobranchia</taxon>
        <taxon>Clavelinidae</taxon>
        <taxon>Clavelina</taxon>
    </lineage>
</organism>
<dbReference type="EMBL" id="CAWYQH010000057">
    <property type="protein sequence ID" value="CAK8678950.1"/>
    <property type="molecule type" value="Genomic_DNA"/>
</dbReference>
<dbReference type="SUPFAM" id="SSF51989">
    <property type="entry name" value="Glycosyl hydrolases family 6, cellulases"/>
    <property type="match status" value="1"/>
</dbReference>
<dbReference type="Gene3D" id="3.20.20.40">
    <property type="entry name" value="1, 4-beta cellobiohydrolase"/>
    <property type="match status" value="2"/>
</dbReference>
<accession>A0ABP0FGZ5</accession>
<sequence length="526" mass="58937">MSRKKVRIFQVAMMVTCFVIIILIITISLVSMNSTKNGNVTTTSSHEYSGQLSSNQSAYTSIPEQTTKYNKEEQFSFTSSHEYSGQLSSNQSAYTSIPEQTTKYNKEEQFSFTCPHIYNTVLGRSELTVTKTLDANSGLQVTRNGFWLLGVDDDFYTIRQIKQAACNEDSIPVIVISMHPTLGLSVDEEGVHYLHDRHVDTWEEYDKRMQKYSRELDEVPAIIVMEPSLLMHTFNSKTEYHSHEYQLAFTTRVQNATQLFPRAWVYVDAGNAMYLQWQVNLDHIIRVMRHMPPTIRGFSINVASFVNSSFNDLLASAIHCETGLHYIIDTSRNGGQFSSRSLDEINQCTYDPPTVKNGSIPSWGPGAKVGIVTRAVLNEELDIEEDAASDDPVEKKKRWVLGSDNGGDAIYNADSPAAGGVSPEQPEGGGGGGGDATYDLSYGYEYDNYEEGGYSLQRAVCVTTEESGLDAYAWVKTPGESDGRLFTVGTYHPCLLDHFQECSDRCPQYVPKRRGEFQRLEQCECS</sequence>
<gene>
    <name evidence="3" type="ORF">CVLEPA_LOCUS9223</name>
</gene>
<protein>
    <recommendedName>
        <fullName evidence="5">Glucanase</fullName>
    </recommendedName>
</protein>
<name>A0ABP0FGZ5_CLALP</name>
<evidence type="ECO:0000313" key="4">
    <source>
        <dbReference type="Proteomes" id="UP001642483"/>
    </source>
</evidence>
<evidence type="ECO:0000256" key="1">
    <source>
        <dbReference type="SAM" id="MobiDB-lite"/>
    </source>
</evidence>
<evidence type="ECO:0008006" key="5">
    <source>
        <dbReference type="Google" id="ProtNLM"/>
    </source>
</evidence>
<dbReference type="InterPro" id="IPR016288">
    <property type="entry name" value="Beta_cellobiohydrolase"/>
</dbReference>
<keyword evidence="2" id="KW-0812">Transmembrane</keyword>
<dbReference type="PRINTS" id="PR00733">
    <property type="entry name" value="GLHYDRLASE6"/>
</dbReference>
<dbReference type="InterPro" id="IPR036434">
    <property type="entry name" value="Beta_cellobiohydrolase_sf"/>
</dbReference>
<comment type="caution">
    <text evidence="3">The sequence shown here is derived from an EMBL/GenBank/DDBJ whole genome shotgun (WGS) entry which is preliminary data.</text>
</comment>
<dbReference type="PANTHER" id="PTHR34876">
    <property type="match status" value="1"/>
</dbReference>
<dbReference type="Proteomes" id="UP001642483">
    <property type="component" value="Unassembled WGS sequence"/>
</dbReference>